<protein>
    <recommendedName>
        <fullName evidence="2">ferredoxin--NADP(+) reductase</fullName>
        <ecNumber evidence="2">1.18.1.2</ecNumber>
    </recommendedName>
</protein>
<keyword evidence="5" id="KW-0274">FAD</keyword>
<dbReference type="CDD" id="cd04410">
    <property type="entry name" value="DMSOR_beta-like"/>
    <property type="match status" value="1"/>
</dbReference>
<dbReference type="STRING" id="455432.AWN90_04290"/>
<evidence type="ECO:0000313" key="14">
    <source>
        <dbReference type="Proteomes" id="UP000076512"/>
    </source>
</evidence>
<reference evidence="13 14" key="1">
    <citation type="submission" date="2016-04" db="EMBL/GenBank/DDBJ databases">
        <authorList>
            <person name="Evans L.H."/>
            <person name="Alamgir A."/>
            <person name="Owens N."/>
            <person name="Weber N.D."/>
            <person name="Virtaneva K."/>
            <person name="Barbian K."/>
            <person name="Babar A."/>
            <person name="Rosenke K."/>
        </authorList>
    </citation>
    <scope>NUCLEOTIDE SEQUENCE [LARGE SCALE GENOMIC DNA]</scope>
    <source>
        <strain evidence="13 14">IFM 0406</strain>
    </source>
</reference>
<sequence length="518" mass="55491">MPHVITQSCCNDASCVFECPIDCIRPHPDDPAFATADMLYIDPDSCIDCGACVDVCPVDAIVFDDELPPAAGRFAELNAAYFQRFPLTAALAAATRAVPCRSPARAPLWVAVVGSGPAACYATEELLRRSTAEIDIFERQPAPWGLLRYGVSPDHPRTRRMANTFAALLDDERVRLHLDVQIGTDITHDDLARRYHAVVYATGAPASRSLGIPGEDLPGSHSVAEFVGWYTGNPDYADMSFDLSGDTVVVIGNGNVALDVARILTADPDTLPGTDIADHALDALRASNVREVVILGRRGPTEAAYTTSEFLELGYLPNIDVVIDPVDLELGQTAARALDDDPASAMKMALAQEYSRRFPGPGHRRIVLRYRVAPIELFGSGHVAGVRVRPNGFGAGDDPAANCRPESIAGSPVLRSIGYRSVPIPGVPFDEQHGIIPNEHGHVLDTSGLPVAGVYVTGWAKRRPRGGIGTNRIDAGEVVDCLLSDFANGLLATPQCGRDDLTEPTAARRPRALEDHPG</sequence>
<evidence type="ECO:0000256" key="5">
    <source>
        <dbReference type="ARBA" id="ARBA00022827"/>
    </source>
</evidence>
<gene>
    <name evidence="13" type="ORF">AWN90_04290</name>
</gene>
<dbReference type="EC" id="1.18.1.2" evidence="2"/>
<dbReference type="Proteomes" id="UP000076512">
    <property type="component" value="Unassembled WGS sequence"/>
</dbReference>
<evidence type="ECO:0000256" key="8">
    <source>
        <dbReference type="ARBA" id="ARBA00023004"/>
    </source>
</evidence>
<dbReference type="Gene3D" id="3.30.70.20">
    <property type="match status" value="1"/>
</dbReference>
<dbReference type="RefSeq" id="WP_067577862.1">
    <property type="nucleotide sequence ID" value="NZ_JABMCZ010000003.1"/>
</dbReference>
<dbReference type="PROSITE" id="PS00198">
    <property type="entry name" value="4FE4S_FER_1"/>
    <property type="match status" value="1"/>
</dbReference>
<evidence type="ECO:0000256" key="2">
    <source>
        <dbReference type="ARBA" id="ARBA00013223"/>
    </source>
</evidence>
<keyword evidence="3" id="KW-0285">Flavoprotein</keyword>
<feature type="region of interest" description="Disordered" evidence="11">
    <location>
        <begin position="495"/>
        <end position="518"/>
    </location>
</feature>
<evidence type="ECO:0000256" key="6">
    <source>
        <dbReference type="ARBA" id="ARBA00022857"/>
    </source>
</evidence>
<keyword evidence="7" id="KW-0560">Oxidoreductase</keyword>
<dbReference type="PROSITE" id="PS51379">
    <property type="entry name" value="4FE4S_FER_2"/>
    <property type="match status" value="1"/>
</dbReference>
<evidence type="ECO:0000256" key="11">
    <source>
        <dbReference type="SAM" id="MobiDB-lite"/>
    </source>
</evidence>
<dbReference type="GO" id="GO:0046872">
    <property type="term" value="F:metal ion binding"/>
    <property type="evidence" value="ECO:0007669"/>
    <property type="project" value="UniProtKB-KW"/>
</dbReference>
<dbReference type="Gene3D" id="3.50.50.60">
    <property type="entry name" value="FAD/NAD(P)-binding domain"/>
    <property type="match status" value="1"/>
</dbReference>
<keyword evidence="8" id="KW-0408">Iron</keyword>
<organism evidence="13 14">
    <name type="scientific">Nocardia terpenica</name>
    <dbReference type="NCBI Taxonomy" id="455432"/>
    <lineage>
        <taxon>Bacteria</taxon>
        <taxon>Bacillati</taxon>
        <taxon>Actinomycetota</taxon>
        <taxon>Actinomycetes</taxon>
        <taxon>Mycobacteriales</taxon>
        <taxon>Nocardiaceae</taxon>
        <taxon>Nocardia</taxon>
    </lineage>
</organism>
<comment type="caution">
    <text evidence="13">The sequence shown here is derived from an EMBL/GenBank/DDBJ whole genome shotgun (WGS) entry which is preliminary data.</text>
</comment>
<dbReference type="PRINTS" id="PR00419">
    <property type="entry name" value="ADXRDTASE"/>
</dbReference>
<evidence type="ECO:0000259" key="12">
    <source>
        <dbReference type="PROSITE" id="PS51379"/>
    </source>
</evidence>
<evidence type="ECO:0000256" key="3">
    <source>
        <dbReference type="ARBA" id="ARBA00022630"/>
    </source>
</evidence>
<evidence type="ECO:0000256" key="7">
    <source>
        <dbReference type="ARBA" id="ARBA00023002"/>
    </source>
</evidence>
<keyword evidence="9" id="KW-0411">Iron-sulfur</keyword>
<dbReference type="PANTHER" id="PTHR48467:SF1">
    <property type="entry name" value="GLUTAMATE SYNTHASE 1 [NADH], CHLOROPLASTIC-LIKE"/>
    <property type="match status" value="1"/>
</dbReference>
<dbReference type="Pfam" id="PF00037">
    <property type="entry name" value="Fer4"/>
    <property type="match status" value="1"/>
</dbReference>
<keyword evidence="6" id="KW-0521">NADP</keyword>
<comment type="cofactor">
    <cofactor evidence="1">
        <name>FAD</name>
        <dbReference type="ChEBI" id="CHEBI:57692"/>
    </cofactor>
</comment>
<dbReference type="GO" id="GO:0004324">
    <property type="term" value="F:ferredoxin-NADP+ reductase activity"/>
    <property type="evidence" value="ECO:0007669"/>
    <property type="project" value="UniProtKB-EC"/>
</dbReference>
<dbReference type="SUPFAM" id="SSF51971">
    <property type="entry name" value="Nucleotide-binding domain"/>
    <property type="match status" value="1"/>
</dbReference>
<evidence type="ECO:0000256" key="9">
    <source>
        <dbReference type="ARBA" id="ARBA00023014"/>
    </source>
</evidence>
<dbReference type="AlphaFoldDB" id="A0A164IXN7"/>
<dbReference type="GO" id="GO:0051536">
    <property type="term" value="F:iron-sulfur cluster binding"/>
    <property type="evidence" value="ECO:0007669"/>
    <property type="project" value="UniProtKB-KW"/>
</dbReference>
<comment type="catalytic activity">
    <reaction evidence="10">
        <text>2 reduced [2Fe-2S]-[ferredoxin] + NADP(+) + H(+) = 2 oxidized [2Fe-2S]-[ferredoxin] + NADPH</text>
        <dbReference type="Rhea" id="RHEA:20125"/>
        <dbReference type="Rhea" id="RHEA-COMP:10000"/>
        <dbReference type="Rhea" id="RHEA-COMP:10001"/>
        <dbReference type="ChEBI" id="CHEBI:15378"/>
        <dbReference type="ChEBI" id="CHEBI:33737"/>
        <dbReference type="ChEBI" id="CHEBI:33738"/>
        <dbReference type="ChEBI" id="CHEBI:57783"/>
        <dbReference type="ChEBI" id="CHEBI:58349"/>
        <dbReference type="EC" id="1.18.1.2"/>
    </reaction>
</comment>
<keyword evidence="4" id="KW-0479">Metal-binding</keyword>
<dbReference type="InterPro" id="IPR055275">
    <property type="entry name" value="Ferredox_Rdtase"/>
</dbReference>
<evidence type="ECO:0000256" key="10">
    <source>
        <dbReference type="ARBA" id="ARBA00047776"/>
    </source>
</evidence>
<evidence type="ECO:0000313" key="13">
    <source>
        <dbReference type="EMBL" id="KZM69836.1"/>
    </source>
</evidence>
<dbReference type="Pfam" id="PF07992">
    <property type="entry name" value="Pyr_redox_2"/>
    <property type="match status" value="1"/>
</dbReference>
<name>A0A164IXN7_9NOCA</name>
<dbReference type="Gene3D" id="3.40.50.720">
    <property type="entry name" value="NAD(P)-binding Rossmann-like Domain"/>
    <property type="match status" value="1"/>
</dbReference>
<proteinExistence type="predicted"/>
<evidence type="ECO:0000256" key="1">
    <source>
        <dbReference type="ARBA" id="ARBA00001974"/>
    </source>
</evidence>
<dbReference type="PANTHER" id="PTHR48467">
    <property type="entry name" value="GLUTAMATE SYNTHASE 1 [NADH], CHLOROPLASTIC-LIKE"/>
    <property type="match status" value="1"/>
</dbReference>
<feature type="domain" description="4Fe-4S ferredoxin-type" evidence="12">
    <location>
        <begin position="37"/>
        <end position="66"/>
    </location>
</feature>
<accession>A0A164IXN7</accession>
<evidence type="ECO:0000256" key="4">
    <source>
        <dbReference type="ARBA" id="ARBA00022723"/>
    </source>
</evidence>
<dbReference type="EMBL" id="LWGR01000016">
    <property type="protein sequence ID" value="KZM69836.1"/>
    <property type="molecule type" value="Genomic_DNA"/>
</dbReference>
<dbReference type="InterPro" id="IPR023753">
    <property type="entry name" value="FAD/NAD-binding_dom"/>
</dbReference>
<dbReference type="SUPFAM" id="SSF54862">
    <property type="entry name" value="4Fe-4S ferredoxins"/>
    <property type="match status" value="1"/>
</dbReference>
<keyword evidence="14" id="KW-1185">Reference proteome</keyword>
<dbReference type="InterPro" id="IPR036188">
    <property type="entry name" value="FAD/NAD-bd_sf"/>
</dbReference>
<dbReference type="InterPro" id="IPR017896">
    <property type="entry name" value="4Fe4S_Fe-S-bd"/>
</dbReference>
<dbReference type="InterPro" id="IPR017900">
    <property type="entry name" value="4Fe4S_Fe_S_CS"/>
</dbReference>